<dbReference type="AlphaFoldDB" id="A0A9Q0DL91"/>
<dbReference type="OrthoDB" id="6374619at2759"/>
<dbReference type="EMBL" id="JANIIK010000114">
    <property type="protein sequence ID" value="KAJ3591364.1"/>
    <property type="molecule type" value="Genomic_DNA"/>
</dbReference>
<dbReference type="GO" id="GO:0042754">
    <property type="term" value="P:negative regulation of circadian rhythm"/>
    <property type="evidence" value="ECO:0007669"/>
    <property type="project" value="InterPro"/>
</dbReference>
<dbReference type="PANTHER" id="PTHR34648:SF7">
    <property type="entry name" value="SI:CH211-132B12.7"/>
    <property type="match status" value="1"/>
</dbReference>
<dbReference type="GO" id="GO:0005634">
    <property type="term" value="C:nucleus"/>
    <property type="evidence" value="ECO:0007669"/>
    <property type="project" value="TreeGrafter"/>
</dbReference>
<feature type="compositionally biased region" description="Basic and acidic residues" evidence="1">
    <location>
        <begin position="220"/>
        <end position="231"/>
    </location>
</feature>
<dbReference type="PANTHER" id="PTHR34648">
    <property type="entry name" value="CLOCK-INTERACTING PACEMAKER"/>
    <property type="match status" value="1"/>
</dbReference>
<protein>
    <recommendedName>
        <fullName evidence="4">CLOCK-interacting pacemaker-like</fullName>
    </recommendedName>
</protein>
<name>A0A9Q0DL91_9TELE</name>
<organism evidence="2 3">
    <name type="scientific">Muraenolepis orangiensis</name>
    <name type="common">Patagonian moray cod</name>
    <dbReference type="NCBI Taxonomy" id="630683"/>
    <lineage>
        <taxon>Eukaryota</taxon>
        <taxon>Metazoa</taxon>
        <taxon>Chordata</taxon>
        <taxon>Craniata</taxon>
        <taxon>Vertebrata</taxon>
        <taxon>Euteleostomi</taxon>
        <taxon>Actinopterygii</taxon>
        <taxon>Neopterygii</taxon>
        <taxon>Teleostei</taxon>
        <taxon>Neoteleostei</taxon>
        <taxon>Acanthomorphata</taxon>
        <taxon>Zeiogadaria</taxon>
        <taxon>Gadariae</taxon>
        <taxon>Gadiformes</taxon>
        <taxon>Muraenolepidoidei</taxon>
        <taxon>Muraenolepididae</taxon>
        <taxon>Muraenolepis</taxon>
    </lineage>
</organism>
<feature type="region of interest" description="Disordered" evidence="1">
    <location>
        <begin position="170"/>
        <end position="268"/>
    </location>
</feature>
<feature type="compositionally biased region" description="Basic and acidic residues" evidence="1">
    <location>
        <begin position="39"/>
        <end position="54"/>
    </location>
</feature>
<evidence type="ECO:0008006" key="4">
    <source>
        <dbReference type="Google" id="ProtNLM"/>
    </source>
</evidence>
<evidence type="ECO:0000256" key="1">
    <source>
        <dbReference type="SAM" id="MobiDB-lite"/>
    </source>
</evidence>
<feature type="compositionally biased region" description="Low complexity" evidence="1">
    <location>
        <begin position="364"/>
        <end position="378"/>
    </location>
</feature>
<proteinExistence type="predicted"/>
<accession>A0A9Q0DL91</accession>
<feature type="compositionally biased region" description="Polar residues" evidence="1">
    <location>
        <begin position="1"/>
        <end position="12"/>
    </location>
</feature>
<sequence length="408" mass="43713">MSKGQLPTNNTEDQCDGDALVPAYGGRDNEGCGRSLAGSEKDSGYSDNGSDRQQMEAVPGQAPGTTGHGEAPWRGHVQLPSQGRPRLVQHRAQTQALTVPGSGEVSPVYILQSLMLHQERSAVPGVLDKADLNQHLWWTNNRGVSDGPRPGQVLLLHQAGVVPAPKPRYKHQTRVVPGTGRRKPSSFLRIAPHPSKTPLEKRSPIQGLPHLRKRVLCPEVQREEPVSEPRGSRPPPASSLLSSEWPASPSSSSSPAASRATEGPPGRAAHYRRFLGTMKALKQSGLLDITLRTQELMRRSAATDRDIGQLGRHARLLCRLSGRQVSPEQPNGPPPWEKLHRAMARSGGYPGLRMLHREPCSPEPGGSLAVSPLSSSSPSPSPGPNRNTAASRPSGKVTAMTPPDSSTG</sequence>
<dbReference type="Pfam" id="PF15800">
    <property type="entry name" value="CiPC"/>
    <property type="match status" value="2"/>
</dbReference>
<evidence type="ECO:0000313" key="3">
    <source>
        <dbReference type="Proteomes" id="UP001148018"/>
    </source>
</evidence>
<reference evidence="2" key="1">
    <citation type="submission" date="2022-07" db="EMBL/GenBank/DDBJ databases">
        <title>Chromosome-level genome of Muraenolepis orangiensis.</title>
        <authorList>
            <person name="Kim J."/>
        </authorList>
    </citation>
    <scope>NUCLEOTIDE SEQUENCE</scope>
    <source>
        <strain evidence="2">KU_S4_2022</strain>
        <tissue evidence="2">Muscle</tissue>
    </source>
</reference>
<dbReference type="GO" id="GO:0045892">
    <property type="term" value="P:negative regulation of DNA-templated transcription"/>
    <property type="evidence" value="ECO:0007669"/>
    <property type="project" value="InterPro"/>
</dbReference>
<feature type="region of interest" description="Disordered" evidence="1">
    <location>
        <begin position="1"/>
        <end position="76"/>
    </location>
</feature>
<gene>
    <name evidence="2" type="ORF">NHX12_009309</name>
</gene>
<dbReference type="InterPro" id="IPR031602">
    <property type="entry name" value="CIPC"/>
</dbReference>
<feature type="compositionally biased region" description="Low complexity" evidence="1">
    <location>
        <begin position="238"/>
        <end position="260"/>
    </location>
</feature>
<evidence type="ECO:0000313" key="2">
    <source>
        <dbReference type="EMBL" id="KAJ3591364.1"/>
    </source>
</evidence>
<keyword evidence="3" id="KW-1185">Reference proteome</keyword>
<comment type="caution">
    <text evidence="2">The sequence shown here is derived from an EMBL/GenBank/DDBJ whole genome shotgun (WGS) entry which is preliminary data.</text>
</comment>
<dbReference type="Proteomes" id="UP001148018">
    <property type="component" value="Unassembled WGS sequence"/>
</dbReference>
<feature type="region of interest" description="Disordered" evidence="1">
    <location>
        <begin position="349"/>
        <end position="408"/>
    </location>
</feature>